<evidence type="ECO:0000256" key="1">
    <source>
        <dbReference type="SAM" id="MobiDB-lite"/>
    </source>
</evidence>
<dbReference type="AlphaFoldDB" id="A0AAE0EPQ6"/>
<organism evidence="3 4">
    <name type="scientific">Cymbomonas tetramitiformis</name>
    <dbReference type="NCBI Taxonomy" id="36881"/>
    <lineage>
        <taxon>Eukaryota</taxon>
        <taxon>Viridiplantae</taxon>
        <taxon>Chlorophyta</taxon>
        <taxon>Pyramimonadophyceae</taxon>
        <taxon>Pyramimonadales</taxon>
        <taxon>Pyramimonadaceae</taxon>
        <taxon>Cymbomonas</taxon>
    </lineage>
</organism>
<evidence type="ECO:0000259" key="2">
    <source>
        <dbReference type="PROSITE" id="PS50053"/>
    </source>
</evidence>
<dbReference type="InterPro" id="IPR029071">
    <property type="entry name" value="Ubiquitin-like_domsf"/>
</dbReference>
<dbReference type="PROSITE" id="PS50053">
    <property type="entry name" value="UBIQUITIN_2"/>
    <property type="match status" value="1"/>
</dbReference>
<name>A0AAE0EPQ6_9CHLO</name>
<feature type="non-terminal residue" evidence="3">
    <location>
        <position position="1"/>
    </location>
</feature>
<dbReference type="InterPro" id="IPR000626">
    <property type="entry name" value="Ubiquitin-like_dom"/>
</dbReference>
<evidence type="ECO:0000313" key="3">
    <source>
        <dbReference type="EMBL" id="KAK3235734.1"/>
    </source>
</evidence>
<comment type="caution">
    <text evidence="3">The sequence shown here is derived from an EMBL/GenBank/DDBJ whole genome shotgun (WGS) entry which is preliminary data.</text>
</comment>
<evidence type="ECO:0000313" key="4">
    <source>
        <dbReference type="Proteomes" id="UP001190700"/>
    </source>
</evidence>
<dbReference type="SUPFAM" id="SSF54236">
    <property type="entry name" value="Ubiquitin-like"/>
    <property type="match status" value="1"/>
</dbReference>
<feature type="compositionally biased region" description="Polar residues" evidence="1">
    <location>
        <begin position="160"/>
        <end position="174"/>
    </location>
</feature>
<proteinExistence type="predicted"/>
<sequence>AAKPRKAEQKVLIPAEDFAAQHPGELSILVEVFIAEGGGPSTAPRQVELTMPSVESSVQEAKAALAAKVGIAANKQKLCTASGGFLRDGDTLAYYNISPGSTVQLSMKERGGRKKSGSAVDVVHAPVPESEAPSTGQREPAAEQVNAACEGGGAHGLQDASHSFSGDANASAQHKGNAERVLRSGNEGTAECQPEADGDVNIAKGADVPKSVPSDTDMLYSDAEMLEASANEGDET</sequence>
<dbReference type="Pfam" id="PF00240">
    <property type="entry name" value="ubiquitin"/>
    <property type="match status" value="1"/>
</dbReference>
<keyword evidence="4" id="KW-1185">Reference proteome</keyword>
<dbReference type="SMART" id="SM00213">
    <property type="entry name" value="UBQ"/>
    <property type="match status" value="1"/>
</dbReference>
<dbReference type="Proteomes" id="UP001190700">
    <property type="component" value="Unassembled WGS sequence"/>
</dbReference>
<gene>
    <name evidence="3" type="ORF">CYMTET_54086</name>
</gene>
<feature type="domain" description="Ubiquitin-like" evidence="2">
    <location>
        <begin position="55"/>
        <end position="112"/>
    </location>
</feature>
<reference evidence="3 4" key="1">
    <citation type="journal article" date="2015" name="Genome Biol. Evol.">
        <title>Comparative Genomics of a Bacterivorous Green Alga Reveals Evolutionary Causalities and Consequences of Phago-Mixotrophic Mode of Nutrition.</title>
        <authorList>
            <person name="Burns J.A."/>
            <person name="Paasch A."/>
            <person name="Narechania A."/>
            <person name="Kim E."/>
        </authorList>
    </citation>
    <scope>NUCLEOTIDE SEQUENCE [LARGE SCALE GENOMIC DNA]</scope>
    <source>
        <strain evidence="3 4">PLY_AMNH</strain>
    </source>
</reference>
<accession>A0AAE0EPQ6</accession>
<protein>
    <recommendedName>
        <fullName evidence="2">Ubiquitin-like domain-containing protein</fullName>
    </recommendedName>
</protein>
<feature type="region of interest" description="Disordered" evidence="1">
    <location>
        <begin position="109"/>
        <end position="217"/>
    </location>
</feature>
<dbReference type="EMBL" id="LGRX02035229">
    <property type="protein sequence ID" value="KAK3235734.1"/>
    <property type="molecule type" value="Genomic_DNA"/>
</dbReference>
<dbReference type="Gene3D" id="3.10.20.90">
    <property type="entry name" value="Phosphatidylinositol 3-kinase Catalytic Subunit, Chain A, domain 1"/>
    <property type="match status" value="1"/>
</dbReference>